<name>A0A7D6ZMI3_9NOCA</name>
<keyword evidence="4" id="KW-1185">Reference proteome</keyword>
<dbReference type="InterPro" id="IPR013096">
    <property type="entry name" value="Cupin_2"/>
</dbReference>
<accession>A0A7D6ZMI3</accession>
<gene>
    <name evidence="3" type="ORF">H0264_00460</name>
</gene>
<dbReference type="Gene3D" id="2.60.120.10">
    <property type="entry name" value="Jelly Rolls"/>
    <property type="match status" value="1"/>
</dbReference>
<dbReference type="KEGG" id="nhu:H0264_00460"/>
<evidence type="ECO:0000313" key="4">
    <source>
        <dbReference type="Proteomes" id="UP000515512"/>
    </source>
</evidence>
<dbReference type="EMBL" id="CP059399">
    <property type="protein sequence ID" value="QLY30923.1"/>
    <property type="molecule type" value="Genomic_DNA"/>
</dbReference>
<organism evidence="3 4">
    <name type="scientific">Nocardia huaxiensis</name>
    <dbReference type="NCBI Taxonomy" id="2755382"/>
    <lineage>
        <taxon>Bacteria</taxon>
        <taxon>Bacillati</taxon>
        <taxon>Actinomycetota</taxon>
        <taxon>Actinomycetes</taxon>
        <taxon>Mycobacteriales</taxon>
        <taxon>Nocardiaceae</taxon>
        <taxon>Nocardia</taxon>
    </lineage>
</organism>
<evidence type="ECO:0000259" key="2">
    <source>
        <dbReference type="Pfam" id="PF07883"/>
    </source>
</evidence>
<dbReference type="Pfam" id="PF07883">
    <property type="entry name" value="Cupin_2"/>
    <property type="match status" value="1"/>
</dbReference>
<dbReference type="AlphaFoldDB" id="A0A7D6ZMI3"/>
<dbReference type="Proteomes" id="UP000515512">
    <property type="component" value="Chromosome"/>
</dbReference>
<proteinExistence type="predicted"/>
<feature type="region of interest" description="Disordered" evidence="1">
    <location>
        <begin position="117"/>
        <end position="140"/>
    </location>
</feature>
<dbReference type="InterPro" id="IPR014710">
    <property type="entry name" value="RmlC-like_jellyroll"/>
</dbReference>
<evidence type="ECO:0000256" key="1">
    <source>
        <dbReference type="SAM" id="MobiDB-lite"/>
    </source>
</evidence>
<dbReference type="RefSeq" id="WP_181582121.1">
    <property type="nucleotide sequence ID" value="NZ_CP059399.1"/>
</dbReference>
<dbReference type="SUPFAM" id="SSF51182">
    <property type="entry name" value="RmlC-like cupins"/>
    <property type="match status" value="1"/>
</dbReference>
<protein>
    <submittedName>
        <fullName evidence="3">Cupin domain-containing protein</fullName>
    </submittedName>
</protein>
<dbReference type="InterPro" id="IPR011051">
    <property type="entry name" value="RmlC_Cupin_sf"/>
</dbReference>
<sequence length="140" mass="15067">MPFFRADPSRGFRPNAAPAVGTASRVLFRRTLAGREFVLRQTVIEPGGDSGWHFHDGTLFVLVTGGDLDHPGLDCLPVTKRRGRVFREPSGREHAHLARNGGTKPVKLTVLYIDPPGSPLSRSVPPPPCATVPDSGDAAH</sequence>
<evidence type="ECO:0000313" key="3">
    <source>
        <dbReference type="EMBL" id="QLY30923.1"/>
    </source>
</evidence>
<feature type="domain" description="Cupin type-2" evidence="2">
    <location>
        <begin position="43"/>
        <end position="112"/>
    </location>
</feature>
<reference evidence="3 4" key="1">
    <citation type="submission" date="2020-07" db="EMBL/GenBank/DDBJ databases">
        <authorList>
            <person name="Zhuang K."/>
            <person name="Ran Y."/>
        </authorList>
    </citation>
    <scope>NUCLEOTIDE SEQUENCE [LARGE SCALE GENOMIC DNA]</scope>
    <source>
        <strain evidence="3 4">WCH-YHL-001</strain>
    </source>
</reference>